<dbReference type="RefSeq" id="WP_051682769.1">
    <property type="nucleotide sequence ID" value="NZ_JMKI01000036.1"/>
</dbReference>
<comment type="caution">
    <text evidence="7">The sequence shown here is derived from an EMBL/GenBank/DDBJ whole genome shotgun (WGS) entry which is preliminary data.</text>
</comment>
<dbReference type="GeneID" id="90983909"/>
<dbReference type="InterPro" id="IPR035965">
    <property type="entry name" value="PAS-like_dom_sf"/>
</dbReference>
<dbReference type="PRINTS" id="PR00344">
    <property type="entry name" value="BCTRLSENSOR"/>
</dbReference>
<dbReference type="SMART" id="SM00387">
    <property type="entry name" value="HATPase_c"/>
    <property type="match status" value="1"/>
</dbReference>
<gene>
    <name evidence="7" type="ORF">EH55_06415</name>
</gene>
<dbReference type="OrthoDB" id="6231at2"/>
<organism evidence="7 8">
    <name type="scientific">Synergistes jonesii</name>
    <dbReference type="NCBI Taxonomy" id="2754"/>
    <lineage>
        <taxon>Bacteria</taxon>
        <taxon>Thermotogati</taxon>
        <taxon>Synergistota</taxon>
        <taxon>Synergistia</taxon>
        <taxon>Synergistales</taxon>
        <taxon>Synergistaceae</taxon>
        <taxon>Synergistes</taxon>
    </lineage>
</organism>
<dbReference type="InterPro" id="IPR050482">
    <property type="entry name" value="Sensor_HK_TwoCompSys"/>
</dbReference>
<dbReference type="Gene3D" id="3.30.450.20">
    <property type="entry name" value="PAS domain"/>
    <property type="match status" value="1"/>
</dbReference>
<evidence type="ECO:0000313" key="8">
    <source>
        <dbReference type="Proteomes" id="UP000027665"/>
    </source>
</evidence>
<dbReference type="CDD" id="cd16917">
    <property type="entry name" value="HATPase_UhpB-NarQ-NarX-like"/>
    <property type="match status" value="1"/>
</dbReference>
<dbReference type="GO" id="GO:0000160">
    <property type="term" value="P:phosphorelay signal transduction system"/>
    <property type="evidence" value="ECO:0007669"/>
    <property type="project" value="UniProtKB-KW"/>
</dbReference>
<dbReference type="EC" id="2.7.13.3" evidence="2"/>
<dbReference type="InterPro" id="IPR003594">
    <property type="entry name" value="HATPase_dom"/>
</dbReference>
<comment type="catalytic activity">
    <reaction evidence="1">
        <text>ATP + protein L-histidine = ADP + protein N-phospho-L-histidine.</text>
        <dbReference type="EC" id="2.7.13.3"/>
    </reaction>
</comment>
<dbReference type="GO" id="GO:0004673">
    <property type="term" value="F:protein histidine kinase activity"/>
    <property type="evidence" value="ECO:0007669"/>
    <property type="project" value="UniProtKB-EC"/>
</dbReference>
<name>A0A073INV9_9BACT</name>
<proteinExistence type="predicted"/>
<dbReference type="InterPro" id="IPR036890">
    <property type="entry name" value="HATPase_C_sf"/>
</dbReference>
<evidence type="ECO:0000256" key="5">
    <source>
        <dbReference type="ARBA" id="ARBA00023012"/>
    </source>
</evidence>
<dbReference type="SUPFAM" id="SSF55874">
    <property type="entry name" value="ATPase domain of HSP90 chaperone/DNA topoisomerase II/histidine kinase"/>
    <property type="match status" value="1"/>
</dbReference>
<keyword evidence="5" id="KW-0902">Two-component regulatory system</keyword>
<dbReference type="EMBL" id="JMKI01000036">
    <property type="protein sequence ID" value="KEJ92013.1"/>
    <property type="molecule type" value="Genomic_DNA"/>
</dbReference>
<evidence type="ECO:0000256" key="4">
    <source>
        <dbReference type="ARBA" id="ARBA00022777"/>
    </source>
</evidence>
<dbReference type="Proteomes" id="UP000027665">
    <property type="component" value="Unassembled WGS sequence"/>
</dbReference>
<dbReference type="PANTHER" id="PTHR24421">
    <property type="entry name" value="NITRATE/NITRITE SENSOR PROTEIN NARX-RELATED"/>
    <property type="match status" value="1"/>
</dbReference>
<evidence type="ECO:0000256" key="3">
    <source>
        <dbReference type="ARBA" id="ARBA00022679"/>
    </source>
</evidence>
<dbReference type="Gene3D" id="3.30.565.10">
    <property type="entry name" value="Histidine kinase-like ATPase, C-terminal domain"/>
    <property type="match status" value="1"/>
</dbReference>
<evidence type="ECO:0000313" key="7">
    <source>
        <dbReference type="EMBL" id="KEJ92013.1"/>
    </source>
</evidence>
<feature type="domain" description="Histidine kinase" evidence="6">
    <location>
        <begin position="270"/>
        <end position="361"/>
    </location>
</feature>
<reference evidence="7 8" key="1">
    <citation type="submission" date="2014-04" db="EMBL/GenBank/DDBJ databases">
        <title>Draft Genome Sequence of Synergistes jonesii.</title>
        <authorList>
            <person name="Coil D.A."/>
            <person name="Eisen J.A."/>
            <person name="Holland-Moritz H.E."/>
        </authorList>
    </citation>
    <scope>NUCLEOTIDE SEQUENCE [LARGE SCALE GENOMIC DNA]</scope>
    <source>
        <strain evidence="7 8">78-1</strain>
    </source>
</reference>
<dbReference type="SUPFAM" id="SSF55785">
    <property type="entry name" value="PYP-like sensor domain (PAS domain)"/>
    <property type="match status" value="1"/>
</dbReference>
<dbReference type="PANTHER" id="PTHR24421:SF58">
    <property type="entry name" value="SIGNAL TRANSDUCTION HISTIDINE-PROTEIN KINASE_PHOSPHATASE UHPB"/>
    <property type="match status" value="1"/>
</dbReference>
<dbReference type="InterPro" id="IPR005467">
    <property type="entry name" value="His_kinase_dom"/>
</dbReference>
<keyword evidence="3" id="KW-0808">Transferase</keyword>
<dbReference type="AlphaFoldDB" id="A0A073INV9"/>
<keyword evidence="8" id="KW-1185">Reference proteome</keyword>
<keyword evidence="4" id="KW-0418">Kinase</keyword>
<protein>
    <recommendedName>
        <fullName evidence="2">histidine kinase</fullName>
        <ecNumber evidence="2">2.7.13.3</ecNumber>
    </recommendedName>
</protein>
<evidence type="ECO:0000256" key="2">
    <source>
        <dbReference type="ARBA" id="ARBA00012438"/>
    </source>
</evidence>
<dbReference type="eggNOG" id="COG4585">
    <property type="taxonomic scope" value="Bacteria"/>
</dbReference>
<sequence length="363" mass="40940">MIGNGERQLILDAIFQNIADPMAICRVTEREDGQKDLVYVRVNDAYEKLNNTKRESLIGKLYSSVWKEDTTDWGGVMIRVAETGNTGYGEEFGDDAKSGFFEAESSVAPGYYQLFIFSPIPDWVVMIFRNMNTWRKVAVQLKKKEKLLRKLTAGLTLAEEKTRRTIAAKLHDSIGYSMVGMLHSLRTLYEEQRDAEQKMKVAAVVEKMERLLQETRSFTFDISPPILYEVGLSAALEARCDNLQITHGIKCAFKCEGKETNLDEDTKILLYQMTHELLVNVVKHAEATGVLVIIRWGAKNVQIIVEDDGKGFTPSKNNRKSNSGMGLFSIRERLRSVNGEMKIVSTPKKGTTVSLVAPIQSRE</sequence>
<dbReference type="Pfam" id="PF02518">
    <property type="entry name" value="HATPase_c"/>
    <property type="match status" value="1"/>
</dbReference>
<evidence type="ECO:0000259" key="6">
    <source>
        <dbReference type="PROSITE" id="PS50109"/>
    </source>
</evidence>
<dbReference type="STRING" id="2754.EH55_06415"/>
<evidence type="ECO:0000256" key="1">
    <source>
        <dbReference type="ARBA" id="ARBA00000085"/>
    </source>
</evidence>
<dbReference type="PROSITE" id="PS50109">
    <property type="entry name" value="HIS_KIN"/>
    <property type="match status" value="1"/>
</dbReference>
<dbReference type="InterPro" id="IPR004358">
    <property type="entry name" value="Sig_transdc_His_kin-like_C"/>
</dbReference>
<accession>A0A073INV9</accession>